<evidence type="ECO:0000313" key="2">
    <source>
        <dbReference type="EMBL" id="MBX01892.1"/>
    </source>
</evidence>
<keyword evidence="1" id="KW-1133">Transmembrane helix</keyword>
<sequence>MSGLNPRSKSISNISLALSTCPPLQCLFIRVLKVTRLGVIPLCSISLKTVIAFSIIFALQKQSITMLQENTFARSPSFNI</sequence>
<keyword evidence="1" id="KW-0472">Membrane</keyword>
<keyword evidence="1" id="KW-0812">Transmembrane</keyword>
<feature type="transmembrane region" description="Helical" evidence="1">
    <location>
        <begin position="38"/>
        <end position="59"/>
    </location>
</feature>
<dbReference type="AlphaFoldDB" id="A0A2P2K868"/>
<protein>
    <submittedName>
        <fullName evidence="2">Uncharacterized protein</fullName>
    </submittedName>
</protein>
<dbReference type="EMBL" id="GGEC01021408">
    <property type="protein sequence ID" value="MBX01892.1"/>
    <property type="molecule type" value="Transcribed_RNA"/>
</dbReference>
<evidence type="ECO:0000256" key="1">
    <source>
        <dbReference type="SAM" id="Phobius"/>
    </source>
</evidence>
<proteinExistence type="predicted"/>
<name>A0A2P2K868_RHIMU</name>
<reference evidence="2" key="1">
    <citation type="submission" date="2018-02" db="EMBL/GenBank/DDBJ databases">
        <title>Rhizophora mucronata_Transcriptome.</title>
        <authorList>
            <person name="Meera S.P."/>
            <person name="Sreeshan A."/>
            <person name="Augustine A."/>
        </authorList>
    </citation>
    <scope>NUCLEOTIDE SEQUENCE</scope>
    <source>
        <tissue evidence="2">Leaf</tissue>
    </source>
</reference>
<accession>A0A2P2K868</accession>
<organism evidence="2">
    <name type="scientific">Rhizophora mucronata</name>
    <name type="common">Asiatic mangrove</name>
    <dbReference type="NCBI Taxonomy" id="61149"/>
    <lineage>
        <taxon>Eukaryota</taxon>
        <taxon>Viridiplantae</taxon>
        <taxon>Streptophyta</taxon>
        <taxon>Embryophyta</taxon>
        <taxon>Tracheophyta</taxon>
        <taxon>Spermatophyta</taxon>
        <taxon>Magnoliopsida</taxon>
        <taxon>eudicotyledons</taxon>
        <taxon>Gunneridae</taxon>
        <taxon>Pentapetalae</taxon>
        <taxon>rosids</taxon>
        <taxon>fabids</taxon>
        <taxon>Malpighiales</taxon>
        <taxon>Rhizophoraceae</taxon>
        <taxon>Rhizophora</taxon>
    </lineage>
</organism>